<evidence type="ECO:0000313" key="3">
    <source>
        <dbReference type="EMBL" id="WRO20779.1"/>
    </source>
</evidence>
<dbReference type="KEGG" id="dbc:MFMK1_000569"/>
<dbReference type="PRINTS" id="PR00099">
    <property type="entry name" value="CPSGATASE"/>
</dbReference>
<reference evidence="3 4" key="1">
    <citation type="submission" date="2023-04" db="EMBL/GenBank/DDBJ databases">
        <authorList>
            <person name="Hsu D."/>
        </authorList>
    </citation>
    <scope>NUCLEOTIDE SEQUENCE [LARGE SCALE GENOMIC DNA]</scope>
    <source>
        <strain evidence="3 4">MK1</strain>
    </source>
</reference>
<evidence type="ECO:0000259" key="2">
    <source>
        <dbReference type="Pfam" id="PF00117"/>
    </source>
</evidence>
<dbReference type="Pfam" id="PF00117">
    <property type="entry name" value="GATase"/>
    <property type="match status" value="1"/>
</dbReference>
<feature type="domain" description="Glutamine amidotransferase" evidence="2">
    <location>
        <begin position="2"/>
        <end position="168"/>
    </location>
</feature>
<dbReference type="PANTHER" id="PTHR43418">
    <property type="entry name" value="MULTIFUNCTIONAL TRYPTOPHAN BIOSYNTHESIS PROTEIN-RELATED"/>
    <property type="match status" value="1"/>
</dbReference>
<dbReference type="GO" id="GO:0000162">
    <property type="term" value="P:L-tryptophan biosynthetic process"/>
    <property type="evidence" value="ECO:0007669"/>
    <property type="project" value="TreeGrafter"/>
</dbReference>
<dbReference type="CDD" id="cd01743">
    <property type="entry name" value="GATase1_Anthranilate_Synthase"/>
    <property type="match status" value="1"/>
</dbReference>
<evidence type="ECO:0000313" key="4">
    <source>
        <dbReference type="Proteomes" id="UP001329915"/>
    </source>
</evidence>
<dbReference type="SUPFAM" id="SSF52317">
    <property type="entry name" value="Class I glutamine amidotransferase-like"/>
    <property type="match status" value="1"/>
</dbReference>
<dbReference type="EMBL" id="CP121694">
    <property type="protein sequence ID" value="WRO20779.1"/>
    <property type="molecule type" value="Genomic_DNA"/>
</dbReference>
<dbReference type="AlphaFoldDB" id="A0AAU0ULN1"/>
<protein>
    <submittedName>
        <fullName evidence="3">Aminodeoxychorismate/anthranilate synthase component II</fullName>
    </submittedName>
</protein>
<dbReference type="GO" id="GO:0005829">
    <property type="term" value="C:cytosol"/>
    <property type="evidence" value="ECO:0007669"/>
    <property type="project" value="TreeGrafter"/>
</dbReference>
<proteinExistence type="predicted"/>
<dbReference type="PRINTS" id="PR00096">
    <property type="entry name" value="GATASE"/>
</dbReference>
<dbReference type="PRINTS" id="PR00097">
    <property type="entry name" value="ANTSNTHASEII"/>
</dbReference>
<gene>
    <name evidence="3" type="ORF">MFMK1_000569</name>
</gene>
<dbReference type="Gene3D" id="3.40.50.880">
    <property type="match status" value="1"/>
</dbReference>
<organism evidence="3 4">
    <name type="scientific">Metallumcola ferriviriculae</name>
    <dbReference type="NCBI Taxonomy" id="3039180"/>
    <lineage>
        <taxon>Bacteria</taxon>
        <taxon>Bacillati</taxon>
        <taxon>Bacillota</taxon>
        <taxon>Clostridia</taxon>
        <taxon>Neomoorellales</taxon>
        <taxon>Desulfitibacteraceae</taxon>
        <taxon>Metallumcola</taxon>
    </lineage>
</organism>
<keyword evidence="1" id="KW-0315">Glutamine amidotransferase</keyword>
<dbReference type="NCBIfam" id="TIGR00566">
    <property type="entry name" value="trpG_papA"/>
    <property type="match status" value="1"/>
</dbReference>
<dbReference type="InterPro" id="IPR017926">
    <property type="entry name" value="GATASE"/>
</dbReference>
<dbReference type="InterPro" id="IPR029062">
    <property type="entry name" value="Class_I_gatase-like"/>
</dbReference>
<evidence type="ECO:0000256" key="1">
    <source>
        <dbReference type="ARBA" id="ARBA00022962"/>
    </source>
</evidence>
<dbReference type="Proteomes" id="UP001329915">
    <property type="component" value="Chromosome"/>
</dbReference>
<name>A0AAU0ULN1_9FIRM</name>
<dbReference type="FunFam" id="3.40.50.880:FF:000003">
    <property type="entry name" value="Anthranilate synthase component II"/>
    <property type="match status" value="1"/>
</dbReference>
<accession>A0AAU0ULN1</accession>
<dbReference type="PROSITE" id="PS51273">
    <property type="entry name" value="GATASE_TYPE_1"/>
    <property type="match status" value="1"/>
</dbReference>
<sequence>MFGELGAAVEVRRNDRVTITEIRRIQPQCTVVSPGPGRPEDAGISINIIKEFYKTMPIMGVCLGHQCIAAAIGGRVERGRGPVHGKVSSVVHSGEGIFKGLPNPFSATRYHSLVVLEEGLSPELSIVARAELGEVMAIRHLHYPLWGLQFHPESFSTAVGKMLIKNFLAVVQ</sequence>
<dbReference type="GO" id="GO:0004049">
    <property type="term" value="F:anthranilate synthase activity"/>
    <property type="evidence" value="ECO:0007669"/>
    <property type="project" value="TreeGrafter"/>
</dbReference>
<dbReference type="InterPro" id="IPR006221">
    <property type="entry name" value="TrpG/PapA_dom"/>
</dbReference>
<keyword evidence="4" id="KW-1185">Reference proteome</keyword>
<dbReference type="InterPro" id="IPR050472">
    <property type="entry name" value="Anth_synth/Amidotransfase"/>
</dbReference>
<dbReference type="PANTHER" id="PTHR43418:SF4">
    <property type="entry name" value="MULTIFUNCTIONAL TRYPTOPHAN BIOSYNTHESIS PROTEIN"/>
    <property type="match status" value="1"/>
</dbReference>